<organism evidence="2 3">
    <name type="scientific">Pseudomonas asgharzadehiana</name>
    <dbReference type="NCBI Taxonomy" id="2842349"/>
    <lineage>
        <taxon>Bacteria</taxon>
        <taxon>Pseudomonadati</taxon>
        <taxon>Pseudomonadota</taxon>
        <taxon>Gammaproteobacteria</taxon>
        <taxon>Pseudomonadales</taxon>
        <taxon>Pseudomonadaceae</taxon>
        <taxon>Pseudomonas</taxon>
    </lineage>
</organism>
<evidence type="ECO:0000313" key="3">
    <source>
        <dbReference type="Proteomes" id="UP000886848"/>
    </source>
</evidence>
<keyword evidence="1" id="KW-0472">Membrane</keyword>
<dbReference type="Proteomes" id="UP000886848">
    <property type="component" value="Chromosome"/>
</dbReference>
<proteinExistence type="predicted"/>
<evidence type="ECO:0000313" key="2">
    <source>
        <dbReference type="EMBL" id="QXH68623.1"/>
    </source>
</evidence>
<evidence type="ECO:0000256" key="1">
    <source>
        <dbReference type="SAM" id="Phobius"/>
    </source>
</evidence>
<sequence>MRISEQAGSAALHLRLTALGSFVGVLCASGVAPVIAVVLGLIAAAVLNRV</sequence>
<feature type="transmembrane region" description="Helical" evidence="1">
    <location>
        <begin position="22"/>
        <end position="47"/>
    </location>
</feature>
<gene>
    <name evidence="2" type="ORF">KSS96_06740</name>
</gene>
<name>A0ABX8P403_9PSED</name>
<dbReference type="EMBL" id="CP077079">
    <property type="protein sequence ID" value="QXH68623.1"/>
    <property type="molecule type" value="Genomic_DNA"/>
</dbReference>
<keyword evidence="3" id="KW-1185">Reference proteome</keyword>
<keyword evidence="1" id="KW-0812">Transmembrane</keyword>
<reference evidence="2" key="1">
    <citation type="journal article" date="2021" name="Microorganisms">
        <title>The Ever-Expanding Pseudomonas Genus: Description of 43 New Species and Partition of the Pseudomonas putida Group.</title>
        <authorList>
            <person name="Girard L."/>
            <person name="Lood C."/>
            <person name="Hofte M."/>
            <person name="Vandamme P."/>
            <person name="Rokni-Zadeh H."/>
            <person name="van Noort V."/>
            <person name="Lavigne R."/>
            <person name="De Mot R."/>
        </authorList>
    </citation>
    <scope>NUCLEOTIDE SEQUENCE</scope>
    <source>
        <strain evidence="2">SWRI132</strain>
    </source>
</reference>
<dbReference type="RefSeq" id="WP_177019330.1">
    <property type="nucleotide sequence ID" value="NZ_CP077079.1"/>
</dbReference>
<keyword evidence="1" id="KW-1133">Transmembrane helix</keyword>
<protein>
    <submittedName>
        <fullName evidence="2">Uncharacterized protein</fullName>
    </submittedName>
</protein>
<accession>A0ABX8P403</accession>